<keyword evidence="2" id="KW-0687">Ribonucleoprotein</keyword>
<gene>
    <name evidence="2" type="ORF">EDD61_10135</name>
</gene>
<dbReference type="GO" id="GO:0016747">
    <property type="term" value="F:acyltransferase activity, transferring groups other than amino-acyl groups"/>
    <property type="evidence" value="ECO:0007669"/>
    <property type="project" value="InterPro"/>
</dbReference>
<dbReference type="RefSeq" id="WP_008978442.1">
    <property type="nucleotide sequence ID" value="NZ_DBGDHU010000010.1"/>
</dbReference>
<reference evidence="2 3" key="1">
    <citation type="submission" date="2019-03" db="EMBL/GenBank/DDBJ databases">
        <title>Genomic Encyclopedia of Type Strains, Phase IV (KMG-IV): sequencing the most valuable type-strain genomes for metagenomic binning, comparative biology and taxonomic classification.</title>
        <authorList>
            <person name="Goeker M."/>
        </authorList>
    </citation>
    <scope>NUCLEOTIDE SEQUENCE [LARGE SCALE GENOMIC DNA]</scope>
    <source>
        <strain evidence="2 3">DSM 29481</strain>
    </source>
</reference>
<organism evidence="2 3">
    <name type="scientific">Longicatena caecimuris</name>
    <dbReference type="NCBI Taxonomy" id="1796635"/>
    <lineage>
        <taxon>Bacteria</taxon>
        <taxon>Bacillati</taxon>
        <taxon>Bacillota</taxon>
        <taxon>Erysipelotrichia</taxon>
        <taxon>Erysipelotrichales</taxon>
        <taxon>Erysipelotrichaceae</taxon>
        <taxon>Longicatena</taxon>
    </lineage>
</organism>
<evidence type="ECO:0000259" key="1">
    <source>
        <dbReference type="PROSITE" id="PS51186"/>
    </source>
</evidence>
<dbReference type="Pfam" id="PF00583">
    <property type="entry name" value="Acetyltransf_1"/>
    <property type="match status" value="1"/>
</dbReference>
<dbReference type="Gene3D" id="3.40.630.30">
    <property type="match status" value="1"/>
</dbReference>
<dbReference type="Proteomes" id="UP000295773">
    <property type="component" value="Unassembled WGS sequence"/>
</dbReference>
<dbReference type="CDD" id="cd04301">
    <property type="entry name" value="NAT_SF"/>
    <property type="match status" value="1"/>
</dbReference>
<dbReference type="EMBL" id="SMBP01000001">
    <property type="protein sequence ID" value="TCU63384.1"/>
    <property type="molecule type" value="Genomic_DNA"/>
</dbReference>
<comment type="caution">
    <text evidence="2">The sequence shown here is derived from an EMBL/GenBank/DDBJ whole genome shotgun (WGS) entry which is preliminary data.</text>
</comment>
<dbReference type="SUPFAM" id="SSF55729">
    <property type="entry name" value="Acyl-CoA N-acyltransferases (Nat)"/>
    <property type="match status" value="1"/>
</dbReference>
<proteinExistence type="predicted"/>
<dbReference type="AlphaFoldDB" id="A0A4R3TNM3"/>
<keyword evidence="2" id="KW-0689">Ribosomal protein</keyword>
<name>A0A4R3TNM3_9FIRM</name>
<accession>A0A4R3TNM3</accession>
<dbReference type="InterPro" id="IPR000182">
    <property type="entry name" value="GNAT_dom"/>
</dbReference>
<keyword evidence="3" id="KW-1185">Reference proteome</keyword>
<protein>
    <submittedName>
        <fullName evidence="2">Ribosomal protein S18 acetylase RimI-like enzyme</fullName>
    </submittedName>
</protein>
<dbReference type="PROSITE" id="PS51186">
    <property type="entry name" value="GNAT"/>
    <property type="match status" value="1"/>
</dbReference>
<evidence type="ECO:0000313" key="3">
    <source>
        <dbReference type="Proteomes" id="UP000295773"/>
    </source>
</evidence>
<feature type="domain" description="N-acetyltransferase" evidence="1">
    <location>
        <begin position="6"/>
        <end position="171"/>
    </location>
</feature>
<dbReference type="GO" id="GO:0005840">
    <property type="term" value="C:ribosome"/>
    <property type="evidence" value="ECO:0007669"/>
    <property type="project" value="UniProtKB-KW"/>
</dbReference>
<dbReference type="InterPro" id="IPR016181">
    <property type="entry name" value="Acyl_CoA_acyltransferase"/>
</dbReference>
<sequence length="181" mass="21512">MKQETFLITKATTEDIPAILEMYRRRVLYNNAHGIPQWRLADVTWEAFSQLYTIDDYYVGKCNGEVVCGLFIVDVDELYWPDVDKGKYLYLHKICVDPAHAKKGYSDAMITYFKDKGRKEGYPEVRLDVREKKVKLREMYERNGFRLVTIGQFVPEFTTALYHYVYAWEQEKQLSNYDIEE</sequence>
<evidence type="ECO:0000313" key="2">
    <source>
        <dbReference type="EMBL" id="TCU63384.1"/>
    </source>
</evidence>